<dbReference type="WBParaSite" id="SCUD_0000888301-mRNA-1">
    <property type="protein sequence ID" value="SCUD_0000888301-mRNA-1"/>
    <property type="gene ID" value="SCUD_0000888301"/>
</dbReference>
<evidence type="ECO:0000313" key="3">
    <source>
        <dbReference type="WBParaSite" id="SCUD_0000888301-mRNA-1"/>
    </source>
</evidence>
<keyword evidence="2" id="KW-1185">Reference proteome</keyword>
<dbReference type="AlphaFoldDB" id="A0A183K1M0"/>
<organism evidence="3">
    <name type="scientific">Schistosoma curassoni</name>
    <dbReference type="NCBI Taxonomy" id="6186"/>
    <lineage>
        <taxon>Eukaryota</taxon>
        <taxon>Metazoa</taxon>
        <taxon>Spiralia</taxon>
        <taxon>Lophotrochozoa</taxon>
        <taxon>Platyhelminthes</taxon>
        <taxon>Trematoda</taxon>
        <taxon>Digenea</taxon>
        <taxon>Strigeidida</taxon>
        <taxon>Schistosomatoidea</taxon>
        <taxon>Schistosomatidae</taxon>
        <taxon>Schistosoma</taxon>
    </lineage>
</organism>
<evidence type="ECO:0000313" key="2">
    <source>
        <dbReference type="Proteomes" id="UP000279833"/>
    </source>
</evidence>
<accession>A0A183K1M0</accession>
<evidence type="ECO:0000313" key="1">
    <source>
        <dbReference type="EMBL" id="VDP33060.1"/>
    </source>
</evidence>
<protein>
    <submittedName>
        <fullName evidence="1 3">Uncharacterized protein</fullName>
    </submittedName>
</protein>
<dbReference type="STRING" id="6186.A0A183K1M0"/>
<name>A0A183K1M0_9TREM</name>
<sequence length="79" mass="9213">MNPFYFVRFSSAAYNLTTAYNNLRPRGSRLPHMYGLPKVHKQGIPHRPILSIINSPYHKVARWLADESEPVRQRLATYT</sequence>
<gene>
    <name evidence="1" type="ORF">SCUD_LOCUS8883</name>
</gene>
<proteinExistence type="predicted"/>
<reference evidence="1 2" key="2">
    <citation type="submission" date="2018-11" db="EMBL/GenBank/DDBJ databases">
        <authorList>
            <consortium name="Pathogen Informatics"/>
        </authorList>
    </citation>
    <scope>NUCLEOTIDE SEQUENCE [LARGE SCALE GENOMIC DNA]</scope>
    <source>
        <strain evidence="1">Dakar</strain>
        <strain evidence="2">Dakar, Senegal</strain>
    </source>
</reference>
<dbReference type="Proteomes" id="UP000279833">
    <property type="component" value="Unassembled WGS sequence"/>
</dbReference>
<dbReference type="EMBL" id="UZAK01032954">
    <property type="protein sequence ID" value="VDP33060.1"/>
    <property type="molecule type" value="Genomic_DNA"/>
</dbReference>
<reference evidence="3" key="1">
    <citation type="submission" date="2016-06" db="UniProtKB">
        <authorList>
            <consortium name="WormBaseParasite"/>
        </authorList>
    </citation>
    <scope>IDENTIFICATION</scope>
</reference>